<protein>
    <submittedName>
        <fullName evidence="3">Transcriptional regulator with XRE-family HTH domain</fullName>
    </submittedName>
</protein>
<dbReference type="PROSITE" id="PS50943">
    <property type="entry name" value="HTH_CROC1"/>
    <property type="match status" value="1"/>
</dbReference>
<dbReference type="InterPro" id="IPR050807">
    <property type="entry name" value="TransReg_Diox_bact_type"/>
</dbReference>
<dbReference type="SUPFAM" id="SSF47413">
    <property type="entry name" value="lambda repressor-like DNA-binding domains"/>
    <property type="match status" value="1"/>
</dbReference>
<dbReference type="InterPro" id="IPR001387">
    <property type="entry name" value="Cro/C1-type_HTH"/>
</dbReference>
<keyword evidence="4" id="KW-1185">Reference proteome</keyword>
<gene>
    <name evidence="3" type="ORF">FHR92_002439</name>
</gene>
<dbReference type="GO" id="GO:0003677">
    <property type="term" value="F:DNA binding"/>
    <property type="evidence" value="ECO:0007669"/>
    <property type="project" value="UniProtKB-KW"/>
</dbReference>
<dbReference type="RefSeq" id="WP_182535814.1">
    <property type="nucleotide sequence ID" value="NZ_JACJIP010000014.1"/>
</dbReference>
<dbReference type="AlphaFoldDB" id="A0A7W3XRS3"/>
<dbReference type="SMART" id="SM00530">
    <property type="entry name" value="HTH_XRE"/>
    <property type="match status" value="1"/>
</dbReference>
<evidence type="ECO:0000313" key="4">
    <source>
        <dbReference type="Proteomes" id="UP000567067"/>
    </source>
</evidence>
<feature type="domain" description="HTH cro/C1-type" evidence="2">
    <location>
        <begin position="7"/>
        <end position="61"/>
    </location>
</feature>
<dbReference type="Gene3D" id="1.10.260.40">
    <property type="entry name" value="lambda repressor-like DNA-binding domains"/>
    <property type="match status" value="1"/>
</dbReference>
<sequence length="190" mass="21649">MDIAELIKINRKKMELSYRELAEKTGISHTYIRDVENNKYAPSLENAQKLATELGLDMKEIIVLTFQAQTRLTMIEMMSACYKYNIKIPYDLWLKAGLPLQSLNQEDTNVHDAIMNVAVSLMSTENAHGLASQSSLLNELMAIEHNDSTTSALLNFFFYVQIVSKRKGPEHILARVNELLNEEGLIKEEK</sequence>
<dbReference type="CDD" id="cd00093">
    <property type="entry name" value="HTH_XRE"/>
    <property type="match status" value="1"/>
</dbReference>
<dbReference type="PANTHER" id="PTHR46797">
    <property type="entry name" value="HTH-TYPE TRANSCRIPTIONAL REGULATOR"/>
    <property type="match status" value="1"/>
</dbReference>
<dbReference type="GO" id="GO:0003700">
    <property type="term" value="F:DNA-binding transcription factor activity"/>
    <property type="evidence" value="ECO:0007669"/>
    <property type="project" value="TreeGrafter"/>
</dbReference>
<dbReference type="Proteomes" id="UP000567067">
    <property type="component" value="Unassembled WGS sequence"/>
</dbReference>
<accession>A0A7W3XRS3</accession>
<keyword evidence="1" id="KW-0238">DNA-binding</keyword>
<dbReference type="GO" id="GO:0005829">
    <property type="term" value="C:cytosol"/>
    <property type="evidence" value="ECO:0007669"/>
    <property type="project" value="TreeGrafter"/>
</dbReference>
<evidence type="ECO:0000313" key="3">
    <source>
        <dbReference type="EMBL" id="MBA9085967.1"/>
    </source>
</evidence>
<evidence type="ECO:0000256" key="1">
    <source>
        <dbReference type="ARBA" id="ARBA00023125"/>
    </source>
</evidence>
<dbReference type="Pfam" id="PF01381">
    <property type="entry name" value="HTH_3"/>
    <property type="match status" value="1"/>
</dbReference>
<dbReference type="EMBL" id="JACJIP010000014">
    <property type="protein sequence ID" value="MBA9085967.1"/>
    <property type="molecule type" value="Genomic_DNA"/>
</dbReference>
<reference evidence="3 4" key="1">
    <citation type="submission" date="2020-08" db="EMBL/GenBank/DDBJ databases">
        <title>Genomic Encyclopedia of Type Strains, Phase III (KMG-III): the genomes of soil and plant-associated and newly described type strains.</title>
        <authorList>
            <person name="Whitman W."/>
        </authorList>
    </citation>
    <scope>NUCLEOTIDE SEQUENCE [LARGE SCALE GENOMIC DNA]</scope>
    <source>
        <strain evidence="3 4">CECT 8693</strain>
    </source>
</reference>
<dbReference type="PANTHER" id="PTHR46797:SF1">
    <property type="entry name" value="METHYLPHOSPHONATE SYNTHASE"/>
    <property type="match status" value="1"/>
</dbReference>
<evidence type="ECO:0000259" key="2">
    <source>
        <dbReference type="PROSITE" id="PS50943"/>
    </source>
</evidence>
<organism evidence="3 4">
    <name type="scientific">Fontibacillus solani</name>
    <dbReference type="NCBI Taxonomy" id="1572857"/>
    <lineage>
        <taxon>Bacteria</taxon>
        <taxon>Bacillati</taxon>
        <taxon>Bacillota</taxon>
        <taxon>Bacilli</taxon>
        <taxon>Bacillales</taxon>
        <taxon>Paenibacillaceae</taxon>
        <taxon>Fontibacillus</taxon>
    </lineage>
</organism>
<proteinExistence type="predicted"/>
<comment type="caution">
    <text evidence="3">The sequence shown here is derived from an EMBL/GenBank/DDBJ whole genome shotgun (WGS) entry which is preliminary data.</text>
</comment>
<dbReference type="InterPro" id="IPR010982">
    <property type="entry name" value="Lambda_DNA-bd_dom_sf"/>
</dbReference>
<name>A0A7W3XRS3_9BACL</name>